<sequence>MFKVKYILATTIFSSRLGILTFSIHHPGKTCSLHNVCLFSGSFNTVGALHSVVLSGVSNILFRELEACGFVLAPCSCLSFIKAQTVFGSADHIDQELKPNAL</sequence>
<keyword evidence="2" id="KW-1185">Reference proteome</keyword>
<dbReference type="Proteomes" id="UP001314169">
    <property type="component" value="Chromosome 5"/>
</dbReference>
<gene>
    <name evidence="1" type="ORF">MPIPNATIZW_LOCUS14327</name>
</gene>
<accession>A0ABP0AAZ9</accession>
<protein>
    <submittedName>
        <fullName evidence="1">Uncharacterized protein</fullName>
    </submittedName>
</protein>
<organism evidence="1 2">
    <name type="scientific">Pipistrellus nathusii</name>
    <name type="common">Nathusius' pipistrelle</name>
    <dbReference type="NCBI Taxonomy" id="59473"/>
    <lineage>
        <taxon>Eukaryota</taxon>
        <taxon>Metazoa</taxon>
        <taxon>Chordata</taxon>
        <taxon>Craniata</taxon>
        <taxon>Vertebrata</taxon>
        <taxon>Euteleostomi</taxon>
        <taxon>Mammalia</taxon>
        <taxon>Eutheria</taxon>
        <taxon>Laurasiatheria</taxon>
        <taxon>Chiroptera</taxon>
        <taxon>Yangochiroptera</taxon>
        <taxon>Vespertilionidae</taxon>
        <taxon>Pipistrellus</taxon>
    </lineage>
</organism>
<evidence type="ECO:0000313" key="2">
    <source>
        <dbReference type="Proteomes" id="UP001314169"/>
    </source>
</evidence>
<dbReference type="EMBL" id="OY882862">
    <property type="protein sequence ID" value="CAK6446021.1"/>
    <property type="molecule type" value="Genomic_DNA"/>
</dbReference>
<reference evidence="1" key="1">
    <citation type="submission" date="2023-12" db="EMBL/GenBank/DDBJ databases">
        <authorList>
            <person name="Brown T."/>
        </authorList>
    </citation>
    <scope>NUCLEOTIDE SEQUENCE</scope>
</reference>
<evidence type="ECO:0000313" key="1">
    <source>
        <dbReference type="EMBL" id="CAK6446021.1"/>
    </source>
</evidence>
<name>A0ABP0AAZ9_PIPNA</name>
<proteinExistence type="predicted"/>